<dbReference type="SUPFAM" id="SSF52047">
    <property type="entry name" value="RNI-like"/>
    <property type="match status" value="1"/>
</dbReference>
<dbReference type="EMBL" id="BQFW01000006">
    <property type="protein sequence ID" value="GJJ72392.1"/>
    <property type="molecule type" value="Genomic_DNA"/>
</dbReference>
<sequence>MSTTTTETTLALPQSPSLINQNHADTPEVNQALLDKAASIANLCRPALNTLALHLTELDASQTYSAEEILAFPLTEFRIPDELHDLPRRRSTRHELASAIAALLYPVHEGSLTAIIRYDAERVRLRAWVALQKKYDVLLAAQSKGHAITGDINTDRPYVPLWVTRIRAQGPWDPEKKPVSTSGVQAIPMPVQIAEEDELTPFFSHLESNGSHVLDEESTEGVELDGGKGEPHYGTKGAEFRKGVVYEDGRMDLCKMVVGPDHIWKLMESLRSNEFVRHFLLGNNIIGPSGAQAIAWFIRQQPDRMDTWYLAGNCIDGDSFQILVDAMVESPTITNVWMKRNPLGPEAAKDVFRLITETEKLRTLDLDQTELGDKGVTDLFNRMAEYIGPEDSKLPLRNLYLNGSGISFNGAAAIGKFLASSHCDLSSIYLSTNPLGDVGVKSLAQELPYVPNLTRLFLQSVGVSTQGAVALFKSLTGHTSIRALDVGQSYIAHDLGQAYNYIEDEAVPSILAFLQSAPQLEYFNLGQCAITEPGLVEIANAVATSSSMLYYRAESVVAAPTNKAAPIGLSNYTQYQNAEALARASVKAENAVRVTLEANVRARYGQERSYPQFLADEKRWLVSDRDVRKIDSVYRNRDMGLARRKLMTLVKDWEEGDDTLDKVMNACPMRRR</sequence>
<organism evidence="5 6">
    <name type="scientific">Entomortierella parvispora</name>
    <dbReference type="NCBI Taxonomy" id="205924"/>
    <lineage>
        <taxon>Eukaryota</taxon>
        <taxon>Fungi</taxon>
        <taxon>Fungi incertae sedis</taxon>
        <taxon>Mucoromycota</taxon>
        <taxon>Mortierellomycotina</taxon>
        <taxon>Mortierellomycetes</taxon>
        <taxon>Mortierellales</taxon>
        <taxon>Mortierellaceae</taxon>
        <taxon>Entomortierella</taxon>
    </lineage>
</organism>
<evidence type="ECO:0000256" key="1">
    <source>
        <dbReference type="ARBA" id="ARBA00022468"/>
    </source>
</evidence>
<protein>
    <recommendedName>
        <fullName evidence="7">RNI-like protein</fullName>
    </recommendedName>
</protein>
<dbReference type="PANTHER" id="PTHR24113:SF12">
    <property type="entry name" value="RAN GTPASE-ACTIVATING PROTEIN 1"/>
    <property type="match status" value="1"/>
</dbReference>
<accession>A0A9P3H9T3</accession>
<dbReference type="AlphaFoldDB" id="A0A9P3H9T3"/>
<dbReference type="InterPro" id="IPR001611">
    <property type="entry name" value="Leu-rich_rpt"/>
</dbReference>
<reference evidence="5" key="2">
    <citation type="journal article" date="2022" name="Microbiol. Resour. Announc.">
        <title>Whole-Genome Sequence of Entomortierella parvispora E1425, a Mucoromycotan Fungus Associated with Burkholderiaceae-Related Endosymbiotic Bacteria.</title>
        <authorList>
            <person name="Herlambang A."/>
            <person name="Guo Y."/>
            <person name="Takashima Y."/>
            <person name="Narisawa K."/>
            <person name="Ohta H."/>
            <person name="Nishizawa T."/>
        </authorList>
    </citation>
    <scope>NUCLEOTIDE SEQUENCE</scope>
    <source>
        <strain evidence="5">E1425</strain>
    </source>
</reference>
<dbReference type="PANTHER" id="PTHR24113">
    <property type="entry name" value="RAN GTPASE-ACTIVATING PROTEIN 1"/>
    <property type="match status" value="1"/>
</dbReference>
<keyword evidence="1" id="KW-0343">GTPase activation</keyword>
<evidence type="ECO:0008006" key="7">
    <source>
        <dbReference type="Google" id="ProtNLM"/>
    </source>
</evidence>
<evidence type="ECO:0000256" key="2">
    <source>
        <dbReference type="ARBA" id="ARBA00022614"/>
    </source>
</evidence>
<gene>
    <name evidence="5" type="ORF">EMPS_04749</name>
</gene>
<reference evidence="5" key="1">
    <citation type="submission" date="2021-11" db="EMBL/GenBank/DDBJ databases">
        <authorList>
            <person name="Herlambang A."/>
            <person name="Guo Y."/>
            <person name="Takashima Y."/>
            <person name="Nishizawa T."/>
        </authorList>
    </citation>
    <scope>NUCLEOTIDE SEQUENCE</scope>
    <source>
        <strain evidence="5">E1425</strain>
    </source>
</reference>
<feature type="region of interest" description="Disordered" evidence="4">
    <location>
        <begin position="1"/>
        <end position="21"/>
    </location>
</feature>
<dbReference type="InterPro" id="IPR027038">
    <property type="entry name" value="RanGap"/>
</dbReference>
<dbReference type="GO" id="GO:0031267">
    <property type="term" value="F:small GTPase binding"/>
    <property type="evidence" value="ECO:0007669"/>
    <property type="project" value="TreeGrafter"/>
</dbReference>
<dbReference type="GO" id="GO:0005829">
    <property type="term" value="C:cytosol"/>
    <property type="evidence" value="ECO:0007669"/>
    <property type="project" value="TreeGrafter"/>
</dbReference>
<dbReference type="Gene3D" id="3.80.10.10">
    <property type="entry name" value="Ribonuclease Inhibitor"/>
    <property type="match status" value="2"/>
</dbReference>
<keyword evidence="3" id="KW-0677">Repeat</keyword>
<comment type="caution">
    <text evidence="5">The sequence shown here is derived from an EMBL/GenBank/DDBJ whole genome shotgun (WGS) entry which is preliminary data.</text>
</comment>
<dbReference type="GO" id="GO:0048471">
    <property type="term" value="C:perinuclear region of cytoplasm"/>
    <property type="evidence" value="ECO:0007669"/>
    <property type="project" value="TreeGrafter"/>
</dbReference>
<evidence type="ECO:0000313" key="6">
    <source>
        <dbReference type="Proteomes" id="UP000827284"/>
    </source>
</evidence>
<keyword evidence="6" id="KW-1185">Reference proteome</keyword>
<keyword evidence="2" id="KW-0433">Leucine-rich repeat</keyword>
<evidence type="ECO:0000313" key="5">
    <source>
        <dbReference type="EMBL" id="GJJ72392.1"/>
    </source>
</evidence>
<evidence type="ECO:0000256" key="4">
    <source>
        <dbReference type="SAM" id="MobiDB-lite"/>
    </source>
</evidence>
<dbReference type="GO" id="GO:0005096">
    <property type="term" value="F:GTPase activator activity"/>
    <property type="evidence" value="ECO:0007669"/>
    <property type="project" value="UniProtKB-KW"/>
</dbReference>
<dbReference type="InterPro" id="IPR032675">
    <property type="entry name" value="LRR_dom_sf"/>
</dbReference>
<dbReference type="GO" id="GO:0005634">
    <property type="term" value="C:nucleus"/>
    <property type="evidence" value="ECO:0007669"/>
    <property type="project" value="TreeGrafter"/>
</dbReference>
<feature type="compositionally biased region" description="Polar residues" evidence="4">
    <location>
        <begin position="11"/>
        <end position="21"/>
    </location>
</feature>
<dbReference type="GO" id="GO:0006913">
    <property type="term" value="P:nucleocytoplasmic transport"/>
    <property type="evidence" value="ECO:0007669"/>
    <property type="project" value="TreeGrafter"/>
</dbReference>
<dbReference type="SMART" id="SM00368">
    <property type="entry name" value="LRR_RI"/>
    <property type="match status" value="5"/>
</dbReference>
<proteinExistence type="predicted"/>
<dbReference type="Pfam" id="PF13516">
    <property type="entry name" value="LRR_6"/>
    <property type="match status" value="1"/>
</dbReference>
<evidence type="ECO:0000256" key="3">
    <source>
        <dbReference type="ARBA" id="ARBA00022737"/>
    </source>
</evidence>
<dbReference type="OrthoDB" id="333024at2759"/>
<name>A0A9P3H9T3_9FUNG</name>
<dbReference type="Proteomes" id="UP000827284">
    <property type="component" value="Unassembled WGS sequence"/>
</dbReference>